<dbReference type="Proteomes" id="UP000321901">
    <property type="component" value="Unassembled WGS sequence"/>
</dbReference>
<proteinExistence type="predicted"/>
<keyword evidence="1" id="KW-1133">Transmembrane helix</keyword>
<keyword evidence="1" id="KW-0812">Transmembrane</keyword>
<evidence type="ECO:0000313" key="2">
    <source>
        <dbReference type="EMBL" id="GEN83612.1"/>
    </source>
</evidence>
<feature type="transmembrane region" description="Helical" evidence="1">
    <location>
        <begin position="122"/>
        <end position="144"/>
    </location>
</feature>
<keyword evidence="3" id="KW-1185">Reference proteome</keyword>
<accession>A0A511Z839</accession>
<reference evidence="2 3" key="1">
    <citation type="submission" date="2019-07" db="EMBL/GenBank/DDBJ databases">
        <title>Whole genome shotgun sequence of Sporosarcina luteola NBRC 105378.</title>
        <authorList>
            <person name="Hosoyama A."/>
            <person name="Uohara A."/>
            <person name="Ohji S."/>
            <person name="Ichikawa N."/>
        </authorList>
    </citation>
    <scope>NUCLEOTIDE SEQUENCE [LARGE SCALE GENOMIC DNA]</scope>
    <source>
        <strain evidence="2 3">NBRC 105378</strain>
    </source>
</reference>
<feature type="transmembrane region" description="Helical" evidence="1">
    <location>
        <begin position="83"/>
        <end position="102"/>
    </location>
</feature>
<dbReference type="AlphaFoldDB" id="A0A511Z839"/>
<protein>
    <submittedName>
        <fullName evidence="2">Uncharacterized protein</fullName>
    </submittedName>
</protein>
<evidence type="ECO:0000313" key="3">
    <source>
        <dbReference type="Proteomes" id="UP000321901"/>
    </source>
</evidence>
<gene>
    <name evidence="2" type="ORF">SLU01_19240</name>
</gene>
<name>A0A511Z839_9BACL</name>
<comment type="caution">
    <text evidence="2">The sequence shown here is derived from an EMBL/GenBank/DDBJ whole genome shotgun (WGS) entry which is preliminary data.</text>
</comment>
<organism evidence="2 3">
    <name type="scientific">Sporosarcina luteola</name>
    <dbReference type="NCBI Taxonomy" id="582850"/>
    <lineage>
        <taxon>Bacteria</taxon>
        <taxon>Bacillati</taxon>
        <taxon>Bacillota</taxon>
        <taxon>Bacilli</taxon>
        <taxon>Bacillales</taxon>
        <taxon>Caryophanaceae</taxon>
        <taxon>Sporosarcina</taxon>
    </lineage>
</organism>
<keyword evidence="1" id="KW-0472">Membrane</keyword>
<evidence type="ECO:0000256" key="1">
    <source>
        <dbReference type="SAM" id="Phobius"/>
    </source>
</evidence>
<sequence length="181" mass="21868">MIVMHRRNKLKKKKENKIRKKEFKRHIKKHEQKLHLRHQAVKELDILINLLSKETECEQKVLKEAMFHLEAEQKELTYFGYRGIFIGVVVVILTSFFTNQGLPIMYDFLYRINDLSSVFEMAVYYIVLVFIILILVVLFGFILWQTLIPFFGNDKEIREQIYKNEYMIKILQNKIQELKQL</sequence>
<dbReference type="EMBL" id="BJYL01000024">
    <property type="protein sequence ID" value="GEN83612.1"/>
    <property type="molecule type" value="Genomic_DNA"/>
</dbReference>